<evidence type="ECO:0000313" key="1">
    <source>
        <dbReference type="EMBL" id="QTA89394.1"/>
    </source>
</evidence>
<organism evidence="1 2">
    <name type="scientific">Desulfonema magnum</name>
    <dbReference type="NCBI Taxonomy" id="45655"/>
    <lineage>
        <taxon>Bacteria</taxon>
        <taxon>Pseudomonadati</taxon>
        <taxon>Thermodesulfobacteriota</taxon>
        <taxon>Desulfobacteria</taxon>
        <taxon>Desulfobacterales</taxon>
        <taxon>Desulfococcaceae</taxon>
        <taxon>Desulfonema</taxon>
    </lineage>
</organism>
<dbReference type="Proteomes" id="UP000663722">
    <property type="component" value="Chromosome"/>
</dbReference>
<evidence type="ECO:0000313" key="2">
    <source>
        <dbReference type="Proteomes" id="UP000663722"/>
    </source>
</evidence>
<keyword evidence="2" id="KW-1185">Reference proteome</keyword>
<dbReference type="AlphaFoldDB" id="A0A975BQL3"/>
<dbReference type="KEGG" id="dmm:dnm_054450"/>
<proteinExistence type="predicted"/>
<sequence length="80" mass="9546">MTGFLFDPDQKLDYREIRNFFFDLLKLFDHQICSPLNHAVRQTSIFFKEVLKSVSHYVIQSEIRAKMDDKPDNEPISFSF</sequence>
<accession>A0A975BQL3</accession>
<reference evidence="1" key="1">
    <citation type="journal article" date="2021" name="Microb. Physiol.">
        <title>Proteogenomic Insights into the Physiology of Marine, Sulfate-Reducing, Filamentous Desulfonema limicola and Desulfonema magnum.</title>
        <authorList>
            <person name="Schnaars V."/>
            <person name="Wohlbrand L."/>
            <person name="Scheve S."/>
            <person name="Hinrichs C."/>
            <person name="Reinhardt R."/>
            <person name="Rabus R."/>
        </authorList>
    </citation>
    <scope>NUCLEOTIDE SEQUENCE</scope>
    <source>
        <strain evidence="1">4be13</strain>
    </source>
</reference>
<name>A0A975BQL3_9BACT</name>
<protein>
    <submittedName>
        <fullName evidence="1">Uncharacterized protein</fullName>
    </submittedName>
</protein>
<gene>
    <name evidence="1" type="ORF">dnm_054450</name>
</gene>
<dbReference type="EMBL" id="CP061800">
    <property type="protein sequence ID" value="QTA89394.1"/>
    <property type="molecule type" value="Genomic_DNA"/>
</dbReference>